<sequence length="285" mass="32133">MTSGISGGSLTASAPSNDHPFIWARNKFLSLLSPSEQADLSSCLSVEDLIGNLEKIPNLSNGGRRVKRSLEKVKVLGDNLQPYFRIMETFCGAHPEWANIVLGSLQLILQLASHFVTFFEKLCDVVETLNLRLPRYQTLYDSLAQQPNALTPYLESAFKRLYYHLFEFYGAVALVFSKKCGKLKRTPSVVASLLWQPFDVRFQNILESISLDQNIVKEELFFASQGGFNERMSIFQARPHNGSIPLRTKPTWSRLKTLNLRVLMSGSKTIFASHRGDRVLSRTAD</sequence>
<name>A0AAD9S1V0_PHOAM</name>
<organism evidence="2 3">
    <name type="scientific">Phomopsis amygdali</name>
    <name type="common">Fusicoccum amygdali</name>
    <dbReference type="NCBI Taxonomy" id="1214568"/>
    <lineage>
        <taxon>Eukaryota</taxon>
        <taxon>Fungi</taxon>
        <taxon>Dikarya</taxon>
        <taxon>Ascomycota</taxon>
        <taxon>Pezizomycotina</taxon>
        <taxon>Sordariomycetes</taxon>
        <taxon>Sordariomycetidae</taxon>
        <taxon>Diaporthales</taxon>
        <taxon>Diaporthaceae</taxon>
        <taxon>Diaporthe</taxon>
    </lineage>
</organism>
<keyword evidence="3" id="KW-1185">Reference proteome</keyword>
<evidence type="ECO:0000313" key="3">
    <source>
        <dbReference type="Proteomes" id="UP001265746"/>
    </source>
</evidence>
<reference evidence="2" key="1">
    <citation type="submission" date="2023-06" db="EMBL/GenBank/DDBJ databases">
        <authorList>
            <person name="Noh H."/>
        </authorList>
    </citation>
    <scope>NUCLEOTIDE SEQUENCE</scope>
    <source>
        <strain evidence="2">DUCC20226</strain>
    </source>
</reference>
<accession>A0AAD9S1V0</accession>
<dbReference type="AlphaFoldDB" id="A0AAD9S1V0"/>
<dbReference type="EMBL" id="JAUJFL010000011">
    <property type="protein sequence ID" value="KAK2596402.1"/>
    <property type="molecule type" value="Genomic_DNA"/>
</dbReference>
<evidence type="ECO:0000259" key="1">
    <source>
        <dbReference type="Pfam" id="PF24809"/>
    </source>
</evidence>
<dbReference type="Pfam" id="PF24809">
    <property type="entry name" value="DUF7708"/>
    <property type="match status" value="1"/>
</dbReference>
<proteinExistence type="predicted"/>
<dbReference type="Proteomes" id="UP001265746">
    <property type="component" value="Unassembled WGS sequence"/>
</dbReference>
<protein>
    <recommendedName>
        <fullName evidence="1">DUF7708 domain-containing protein</fullName>
    </recommendedName>
</protein>
<dbReference type="InterPro" id="IPR056125">
    <property type="entry name" value="DUF7708"/>
</dbReference>
<gene>
    <name evidence="2" type="ORF">N8I77_013294</name>
</gene>
<feature type="domain" description="DUF7708" evidence="1">
    <location>
        <begin position="77"/>
        <end position="219"/>
    </location>
</feature>
<evidence type="ECO:0000313" key="2">
    <source>
        <dbReference type="EMBL" id="KAK2596402.1"/>
    </source>
</evidence>
<comment type="caution">
    <text evidence="2">The sequence shown here is derived from an EMBL/GenBank/DDBJ whole genome shotgun (WGS) entry which is preliminary data.</text>
</comment>